<dbReference type="AlphaFoldDB" id="A0A6J4I6I4"/>
<dbReference type="EMBL" id="CADCTE010000101">
    <property type="protein sequence ID" value="CAA9243698.1"/>
    <property type="molecule type" value="Genomic_DNA"/>
</dbReference>
<accession>A0A6J4I6I4</accession>
<sequence length="407" mass="43890">MAAPTIPTDEFAQRRARACAAAAERGFHALVVWSRGGATADFYGDVMYLANHVTAFPTQPDNLPLWAARGHSVLVLPVSGEPVLVVDSYDYRQDLATVSDVRVGLHIPALVAEVLKELGLEGSPLGLIGRESFLHSSYGLLEHHLGYTPDLTACDEILTDLRLIKSSAELDLMRAAATIGSEAMTEMLAAVRVGGNEGEVAGEGWRAAARRGGFPYDTSITSGPHSQHFQWARLPSWDIHRPLERGDILHVDFYGPMSQGYWVDMARTTIVGTGPTRNQAAVLEGAVTLVEHITAEIRPGITYGELWQVGDDWRQTHGFPVRPEEGSGCLVGLDADFPAYGHSLGLGLEGYYLQEGSALVVQPGMVISVETLLSREDVGGANFEQNVIVTADGHELLTGASPAMPWQ</sequence>
<dbReference type="CDD" id="cd01066">
    <property type="entry name" value="APP_MetAP"/>
    <property type="match status" value="1"/>
</dbReference>
<dbReference type="Pfam" id="PF00557">
    <property type="entry name" value="Peptidase_M24"/>
    <property type="match status" value="1"/>
</dbReference>
<dbReference type="Gene3D" id="3.90.230.10">
    <property type="entry name" value="Creatinase/methionine aminopeptidase superfamily"/>
    <property type="match status" value="1"/>
</dbReference>
<protein>
    <recommendedName>
        <fullName evidence="1">Peptidase M24 domain-containing protein</fullName>
    </recommendedName>
</protein>
<evidence type="ECO:0000313" key="2">
    <source>
        <dbReference type="EMBL" id="CAA9243698.1"/>
    </source>
</evidence>
<dbReference type="InterPro" id="IPR000994">
    <property type="entry name" value="Pept_M24"/>
</dbReference>
<dbReference type="InterPro" id="IPR050659">
    <property type="entry name" value="Peptidase_M24B"/>
</dbReference>
<organism evidence="2">
    <name type="scientific">uncultured Arthrobacter sp</name>
    <dbReference type="NCBI Taxonomy" id="114050"/>
    <lineage>
        <taxon>Bacteria</taxon>
        <taxon>Bacillati</taxon>
        <taxon>Actinomycetota</taxon>
        <taxon>Actinomycetes</taxon>
        <taxon>Micrococcales</taxon>
        <taxon>Micrococcaceae</taxon>
        <taxon>Arthrobacter</taxon>
        <taxon>environmental samples</taxon>
    </lineage>
</organism>
<dbReference type="InterPro" id="IPR036005">
    <property type="entry name" value="Creatinase/aminopeptidase-like"/>
</dbReference>
<dbReference type="SUPFAM" id="SSF55920">
    <property type="entry name" value="Creatinase/aminopeptidase"/>
    <property type="match status" value="1"/>
</dbReference>
<dbReference type="InterPro" id="IPR029149">
    <property type="entry name" value="Creatin/AminoP/Spt16_N"/>
</dbReference>
<dbReference type="PANTHER" id="PTHR46112:SF2">
    <property type="entry name" value="XAA-PRO AMINOPEPTIDASE P-RELATED"/>
    <property type="match status" value="1"/>
</dbReference>
<name>A0A6J4I6I4_9MICC</name>
<gene>
    <name evidence="2" type="ORF">AVDCRST_MAG83-2112</name>
</gene>
<dbReference type="PANTHER" id="PTHR46112">
    <property type="entry name" value="AMINOPEPTIDASE"/>
    <property type="match status" value="1"/>
</dbReference>
<dbReference type="RefSeq" id="WP_294567691.1">
    <property type="nucleotide sequence ID" value="NZ_CADCTE010000101.1"/>
</dbReference>
<reference evidence="2" key="1">
    <citation type="submission" date="2020-02" db="EMBL/GenBank/DDBJ databases">
        <authorList>
            <person name="Meier V. D."/>
        </authorList>
    </citation>
    <scope>NUCLEOTIDE SEQUENCE</scope>
    <source>
        <strain evidence="2">AVDCRST_MAG83</strain>
    </source>
</reference>
<dbReference type="Gene3D" id="3.40.350.10">
    <property type="entry name" value="Creatinase/prolidase N-terminal domain"/>
    <property type="match status" value="1"/>
</dbReference>
<feature type="domain" description="Peptidase M24" evidence="1">
    <location>
        <begin position="172"/>
        <end position="391"/>
    </location>
</feature>
<proteinExistence type="predicted"/>
<dbReference type="SUPFAM" id="SSF53092">
    <property type="entry name" value="Creatinase/prolidase N-terminal domain"/>
    <property type="match status" value="1"/>
</dbReference>
<evidence type="ECO:0000259" key="1">
    <source>
        <dbReference type="Pfam" id="PF00557"/>
    </source>
</evidence>